<keyword evidence="2" id="KW-1185">Reference proteome</keyword>
<accession>A0A286RK37</accession>
<proteinExistence type="predicted"/>
<gene>
    <name evidence="1" type="ORF">THTE_3716</name>
</gene>
<dbReference type="Proteomes" id="UP000215086">
    <property type="component" value="Chromosome"/>
</dbReference>
<reference evidence="1 2" key="1">
    <citation type="journal article" name="Front. Microbiol.">
        <title>Sugar Metabolism of the First Thermophilic Planctomycete Thermogutta terrifontis: Comparative Genomic and Transcriptomic Approaches.</title>
        <authorList>
            <person name="Elcheninov A.G."/>
            <person name="Menzel P."/>
            <person name="Gudbergsdottir S.R."/>
            <person name="Slesarev A.I."/>
            <person name="Kadnikov V.V."/>
            <person name="Krogh A."/>
            <person name="Bonch-Osmolovskaya E.A."/>
            <person name="Peng X."/>
            <person name="Kublanov I.V."/>
        </authorList>
    </citation>
    <scope>NUCLEOTIDE SEQUENCE [LARGE SCALE GENOMIC DNA]</scope>
    <source>
        <strain evidence="1 2">R1</strain>
    </source>
</reference>
<name>A0A286RK37_9BACT</name>
<dbReference type="EMBL" id="CP018477">
    <property type="protein sequence ID" value="ASV76317.1"/>
    <property type="molecule type" value="Genomic_DNA"/>
</dbReference>
<sequence>MRFNILPQHLLPLIGVVMVVIGAAVGPAENHPRPQLNANVARSWSAVVFAEQSPPGTGTAGGLSQSRPSAAQLRPELDNRLKTALRRNFQQNDRIISLQSLLDRHSRREDLTRAVKAYWTVVRLVVAVDLLSESLSELETFPCPPERRPYFEGLKGGITGQLIDMRGQLAAAQFELTSWAGTTDAKGRAFPDDIPHTGGYNTYIESLFHGQAPLEIRKIDELLPLVRQSIYLHFIAARSARDAWLAYRDAANAGAVNIEPAMEMWHLAINENLRCLEAIQRYNELILEYTLELRSYGQAPSNILPMLLEEGSRRVVSSAAGGTSPASRDSRSEVNFAQQVGVIANNLPFALKNRGQVASPVCLQAPTCRLIALRESGDTGTSELTSGFFSSITATRLEDFVKELSRLCVAESAQTRAGKLLTLPEYLTRSSARDEDRGVQTIQYWNVIEAQTRLYVLVKQSAVFSQLFQLALREAGRPGGAELVLQIHAERNAADAALQDAHADLLDKQFVLKKSNSLATDTDLTVVTPPFGGPYETRWNELAPYVTPARRVNLGKLAYQLPAIYSATAQTASALLSADLARQRDAEAYLRGQTPLTTLLASVRLEFDLWLQFIEGVSRYNRAIAEYAAGCLPSAALNDYLKAIGIQ</sequence>
<evidence type="ECO:0000313" key="2">
    <source>
        <dbReference type="Proteomes" id="UP000215086"/>
    </source>
</evidence>
<protein>
    <submittedName>
        <fullName evidence="1">Uncharacterized protein</fullName>
    </submittedName>
</protein>
<evidence type="ECO:0000313" key="1">
    <source>
        <dbReference type="EMBL" id="ASV76317.1"/>
    </source>
</evidence>
<dbReference type="AlphaFoldDB" id="A0A286RK37"/>
<dbReference type="RefSeq" id="WP_095416134.1">
    <property type="nucleotide sequence ID" value="NZ_CP018477.1"/>
</dbReference>
<dbReference type="KEGG" id="ttf:THTE_3716"/>
<organism evidence="1 2">
    <name type="scientific">Thermogutta terrifontis</name>
    <dbReference type="NCBI Taxonomy" id="1331910"/>
    <lineage>
        <taxon>Bacteria</taxon>
        <taxon>Pseudomonadati</taxon>
        <taxon>Planctomycetota</taxon>
        <taxon>Planctomycetia</taxon>
        <taxon>Pirellulales</taxon>
        <taxon>Thermoguttaceae</taxon>
        <taxon>Thermogutta</taxon>
    </lineage>
</organism>